<organism evidence="1 2">
    <name type="scientific">Gordonia phage Eyre</name>
    <dbReference type="NCBI Taxonomy" id="1887646"/>
    <lineage>
        <taxon>Viruses</taxon>
        <taxon>Duplodnaviria</taxon>
        <taxon>Heunggongvirae</taxon>
        <taxon>Uroviricota</taxon>
        <taxon>Caudoviricetes</taxon>
        <taxon>Eyrevirus</taxon>
        <taxon>Eyrevirus eyre</taxon>
    </lineage>
</organism>
<dbReference type="InterPro" id="IPR036397">
    <property type="entry name" value="RNaseH_sf"/>
</dbReference>
<dbReference type="EMBL" id="KX557277">
    <property type="protein sequence ID" value="AOE44339.1"/>
    <property type="molecule type" value="Genomic_DNA"/>
</dbReference>
<dbReference type="SUPFAM" id="SSF53098">
    <property type="entry name" value="Ribonuclease H-like"/>
    <property type="match status" value="1"/>
</dbReference>
<proteinExistence type="predicted"/>
<reference evidence="2" key="1">
    <citation type="submission" date="2016-07" db="EMBL/GenBank/DDBJ databases">
        <authorList>
            <person name="Florea S."/>
            <person name="Webb J.S."/>
            <person name="Jaromczyk J."/>
            <person name="Schardl C.L."/>
        </authorList>
    </citation>
    <scope>NUCLEOTIDE SEQUENCE [LARGE SCALE GENOMIC DNA]</scope>
</reference>
<name>A0A1B3B023_9CAUD</name>
<accession>A0A1B3B023</accession>
<dbReference type="RefSeq" id="YP_009292450.1">
    <property type="nucleotide sequence ID" value="NC_031122.1"/>
</dbReference>
<dbReference type="OrthoDB" id="12846at10239"/>
<dbReference type="GO" id="GO:0003676">
    <property type="term" value="F:nucleic acid binding"/>
    <property type="evidence" value="ECO:0007669"/>
    <property type="project" value="InterPro"/>
</dbReference>
<sequence>MSVIVGIDPSLRAAGIAILGLSGTGSAEIRSIEAVGRTATKGDGWRQRSNRIVAQTRRIVSRVPADAELVLIEAMPQGMTRPLPSFGDRWGLWWGVYSTLAARHPVAIVNPSTRAVWPDGKYPAGLSARQKKAHLLGVVRAQWPADAHRIHDDNEADGLTLAAMGAHQLGWPLPFETTDRHTRGLGAVEWPEGMNR</sequence>
<dbReference type="InterPro" id="IPR012337">
    <property type="entry name" value="RNaseH-like_sf"/>
</dbReference>
<dbReference type="GeneID" id="29068965"/>
<evidence type="ECO:0000313" key="2">
    <source>
        <dbReference type="Proteomes" id="UP000201149"/>
    </source>
</evidence>
<evidence type="ECO:0000313" key="1">
    <source>
        <dbReference type="EMBL" id="AOE44339.1"/>
    </source>
</evidence>
<protein>
    <submittedName>
        <fullName evidence="1">Resolvase</fullName>
    </submittedName>
</protein>
<dbReference type="Gene3D" id="3.30.420.10">
    <property type="entry name" value="Ribonuclease H-like superfamily/Ribonuclease H"/>
    <property type="match status" value="1"/>
</dbReference>
<gene>
    <name evidence="1" type="primary">59</name>
    <name evidence="1" type="ORF">SEA_EYRE_59</name>
</gene>
<dbReference type="Proteomes" id="UP000201149">
    <property type="component" value="Segment"/>
</dbReference>
<dbReference type="KEGG" id="vg:29068965"/>
<keyword evidence="2" id="KW-1185">Reference proteome</keyword>